<dbReference type="EMBL" id="HACG01009358">
    <property type="protein sequence ID" value="CEK56223.1"/>
    <property type="molecule type" value="Transcribed_RNA"/>
</dbReference>
<dbReference type="InterPro" id="IPR001005">
    <property type="entry name" value="SANT/Myb"/>
</dbReference>
<proteinExistence type="predicted"/>
<evidence type="ECO:0000256" key="1">
    <source>
        <dbReference type="SAM" id="MobiDB-lite"/>
    </source>
</evidence>
<gene>
    <name evidence="3" type="primary">ORF27114</name>
</gene>
<dbReference type="Pfam" id="PF00249">
    <property type="entry name" value="Myb_DNA-binding"/>
    <property type="match status" value="1"/>
</dbReference>
<organism evidence="3">
    <name type="scientific">Arion vulgaris</name>
    <dbReference type="NCBI Taxonomy" id="1028688"/>
    <lineage>
        <taxon>Eukaryota</taxon>
        <taxon>Metazoa</taxon>
        <taxon>Spiralia</taxon>
        <taxon>Lophotrochozoa</taxon>
        <taxon>Mollusca</taxon>
        <taxon>Gastropoda</taxon>
        <taxon>Heterobranchia</taxon>
        <taxon>Euthyneura</taxon>
        <taxon>Panpulmonata</taxon>
        <taxon>Eupulmonata</taxon>
        <taxon>Stylommatophora</taxon>
        <taxon>Helicina</taxon>
        <taxon>Arionoidea</taxon>
        <taxon>Arionidae</taxon>
        <taxon>Arion</taxon>
    </lineage>
</organism>
<sequence>KNEETLEFNMKEDELLFLGAELFGYHKFSAISTLLGQKSRVQVKNRLQKYSRHFDNEEKSSVTNSDSKDTFAGNRK</sequence>
<evidence type="ECO:0000259" key="2">
    <source>
        <dbReference type="Pfam" id="PF00249"/>
    </source>
</evidence>
<feature type="domain" description="Myb-like" evidence="2">
    <location>
        <begin position="8"/>
        <end position="50"/>
    </location>
</feature>
<feature type="non-terminal residue" evidence="3">
    <location>
        <position position="1"/>
    </location>
</feature>
<dbReference type="InterPro" id="IPR009057">
    <property type="entry name" value="Homeodomain-like_sf"/>
</dbReference>
<dbReference type="AlphaFoldDB" id="A0A0B6YJ20"/>
<accession>A0A0B6YJ20</accession>
<name>A0A0B6YJ20_9EUPU</name>
<dbReference type="Gene3D" id="1.10.10.60">
    <property type="entry name" value="Homeodomain-like"/>
    <property type="match status" value="1"/>
</dbReference>
<feature type="non-terminal residue" evidence="3">
    <location>
        <position position="76"/>
    </location>
</feature>
<reference evidence="3" key="1">
    <citation type="submission" date="2014-12" db="EMBL/GenBank/DDBJ databases">
        <title>Insight into the proteome of Arion vulgaris.</title>
        <authorList>
            <person name="Aradska J."/>
            <person name="Bulat T."/>
            <person name="Smidak R."/>
            <person name="Sarate P."/>
            <person name="Gangsoo J."/>
            <person name="Sialana F."/>
            <person name="Bilban M."/>
            <person name="Lubec G."/>
        </authorList>
    </citation>
    <scope>NUCLEOTIDE SEQUENCE</scope>
    <source>
        <tissue evidence="3">Skin</tissue>
    </source>
</reference>
<feature type="region of interest" description="Disordered" evidence="1">
    <location>
        <begin position="52"/>
        <end position="76"/>
    </location>
</feature>
<dbReference type="SUPFAM" id="SSF46689">
    <property type="entry name" value="Homeodomain-like"/>
    <property type="match status" value="1"/>
</dbReference>
<dbReference type="CDD" id="cd00167">
    <property type="entry name" value="SANT"/>
    <property type="match status" value="1"/>
</dbReference>
<protein>
    <recommendedName>
        <fullName evidence="2">Myb-like domain-containing protein</fullName>
    </recommendedName>
</protein>
<evidence type="ECO:0000313" key="3">
    <source>
        <dbReference type="EMBL" id="CEK56223.1"/>
    </source>
</evidence>